<sequence length="139" mass="14200">MNLAKKVALLSSSCVLALALGGVAGASAAPNPDAGQNAYDPIIVPYVNWSGSAYLTTNAFSNVTSSNNFFDDSPTVTNDANSPGTITVRIVNSSGEQVGGTKTIAAGKSAVMDTIPWNSGTYTLQAKGSKAGYYNISID</sequence>
<protein>
    <submittedName>
        <fullName evidence="2">Uncharacterized protein</fullName>
    </submittedName>
</protein>
<feature type="signal peptide" evidence="1">
    <location>
        <begin position="1"/>
        <end position="28"/>
    </location>
</feature>
<dbReference type="RefSeq" id="WP_366294374.1">
    <property type="nucleotide sequence ID" value="NZ_CP159992.1"/>
</dbReference>
<accession>A0AAU8NJ52</accession>
<reference evidence="2" key="1">
    <citation type="submission" date="2024-05" db="EMBL/GenBank/DDBJ databases">
        <title>Draft genome assemblies of 36 bacteria isolated from hibernating arctic ground squirrels.</title>
        <authorList>
            <person name="McKee H."/>
            <person name="Mullen L."/>
            <person name="Drown D.M."/>
            <person name="Duddleston K.N."/>
        </authorList>
    </citation>
    <scope>NUCLEOTIDE SEQUENCE</scope>
    <source>
        <strain evidence="2">AN1007</strain>
    </source>
</reference>
<proteinExistence type="predicted"/>
<organism evidence="2">
    <name type="scientific">Paenibacillus sp. AN1007</name>
    <dbReference type="NCBI Taxonomy" id="3151385"/>
    <lineage>
        <taxon>Bacteria</taxon>
        <taxon>Bacillati</taxon>
        <taxon>Bacillota</taxon>
        <taxon>Bacilli</taxon>
        <taxon>Bacillales</taxon>
        <taxon>Paenibacillaceae</taxon>
        <taxon>Paenibacillus</taxon>
    </lineage>
</organism>
<dbReference type="AlphaFoldDB" id="A0AAU8NJ52"/>
<keyword evidence="1" id="KW-0732">Signal</keyword>
<dbReference type="EMBL" id="CP159992">
    <property type="protein sequence ID" value="XCP96097.1"/>
    <property type="molecule type" value="Genomic_DNA"/>
</dbReference>
<evidence type="ECO:0000256" key="1">
    <source>
        <dbReference type="SAM" id="SignalP"/>
    </source>
</evidence>
<gene>
    <name evidence="2" type="ORF">ABXS70_05120</name>
</gene>
<feature type="chain" id="PRO_5043594148" evidence="1">
    <location>
        <begin position="29"/>
        <end position="139"/>
    </location>
</feature>
<name>A0AAU8NJ52_9BACL</name>
<evidence type="ECO:0000313" key="2">
    <source>
        <dbReference type="EMBL" id="XCP96097.1"/>
    </source>
</evidence>